<feature type="region of interest" description="Disordered" evidence="2">
    <location>
        <begin position="145"/>
        <end position="170"/>
    </location>
</feature>
<keyword evidence="3" id="KW-1133">Transmembrane helix</keyword>
<evidence type="ECO:0000256" key="2">
    <source>
        <dbReference type="SAM" id="MobiDB-lite"/>
    </source>
</evidence>
<feature type="compositionally biased region" description="Polar residues" evidence="2">
    <location>
        <begin position="1374"/>
        <end position="1387"/>
    </location>
</feature>
<feature type="compositionally biased region" description="Gly residues" evidence="2">
    <location>
        <begin position="146"/>
        <end position="168"/>
    </location>
</feature>
<organism evidence="4 5">
    <name type="scientific">Rhodococcoides trifolii</name>
    <dbReference type="NCBI Taxonomy" id="908250"/>
    <lineage>
        <taxon>Bacteria</taxon>
        <taxon>Bacillati</taxon>
        <taxon>Actinomycetota</taxon>
        <taxon>Actinomycetes</taxon>
        <taxon>Mycobacteriales</taxon>
        <taxon>Nocardiaceae</taxon>
        <taxon>Rhodococcoides</taxon>
    </lineage>
</organism>
<comment type="caution">
    <text evidence="4">The sequence shown here is derived from an EMBL/GenBank/DDBJ whole genome shotgun (WGS) entry which is preliminary data.</text>
</comment>
<feature type="coiled-coil region" evidence="1">
    <location>
        <begin position="442"/>
        <end position="518"/>
    </location>
</feature>
<keyword evidence="3" id="KW-0812">Transmembrane</keyword>
<evidence type="ECO:0000313" key="4">
    <source>
        <dbReference type="EMBL" id="GGG03897.1"/>
    </source>
</evidence>
<evidence type="ECO:0000256" key="3">
    <source>
        <dbReference type="SAM" id="Phobius"/>
    </source>
</evidence>
<feature type="compositionally biased region" description="Polar residues" evidence="2">
    <location>
        <begin position="235"/>
        <end position="244"/>
    </location>
</feature>
<sequence>MFWLFEEAVAVTEPFSTAVVDAELNWGNLDTALEEKVRRAARKASQVAQREFDRGRLTAEVKIEPILGSSFEERVRAMANSRITRGISVEIDPEFGSDFQARLRAIAIARNFRIPVELEIENLSEVTAQLEAITRDRTQRIRIETTGGGNGGAGAGGGGAGGGSGGGRSTIDSLTAATERLTRAQMAQETAAGRVRVEEARLNELRNQSNVSASRLIAAEESVARARRANEDSLRSVQRAQQNVRETRDRTNGDDDTTSRISRLLSRFAQNGAVSISAIASAARLATVPLLAMGAITFVPLIASATQALGVIALLPGAAAVAGAGLASLVIGFNGIGSAFSALSDDTASAASNGASQARAVESALRQVEDAEKGVIKAKKDARDAEKDVTRARKDAQEQLEDLNLALRGASLSEKDAVLSLKEARRDLLELGKDGPVDPLDRERAQLRVADAEQRLLEVQEKNKDLAEETRDANIKGVEGSDQVTEAKERLAEANDRVRESEQRVIDAQRAVSDAQSQTAGGVDKVAAALAKLSPNAKEFVLAMQALGPSWTDLRKTVQDRLFENLGTSVTALANAQLPGLKVGLSGIADVINKNLIGALAFLSTESAKSDFSRIFENARVAIDNLLGAFGNLGGAFLDIAAVGSDFLPGLTGPDGFLGWTQRFADKIKEMRENGDLQKFIQGAIDKFGELWTIGGQIIELIRNIFGGSKETGDSMLVSISDTLTKWNEFLGSEEGQQKMKDFFEDVRQTCSEIAGIIGGIVSGISEISKINDTLGLGQGGNSNSLPDNIGSNGQEVVGKNSFFPGFEKGGVGDKIGQFGGDVADFFSGDAWSFLNARDGESPFQASMRLAGDSFSEFGTKISDVVTAAPALFGLLKDQLTGLANNAYDNVTTRVGSVFDGMGTKITDTVNSITGTAIPALQVGVTAVGDFFGGLGTRVASVWDAIVATIKSAVGRIGRFLVSLPSVKIPDIPGVPGRGTSIGFQDIGQSMVNFAAMRSGGLARGPGGPTDDLIPTMLSNGEYVNRASSVTPKTLPLLEAINGGWVPSADFLQAMVYGNVLRRAGGGLVSAQQVNDFPRSGGLEGAPYVWGGVNWGDCSGAVSGVVNYAVGDDPFGSRGATGNFDTWLAKKGLLPGLGPAGSLNVGWFNGGPYGGHTAATLPDGTNIEMGGGRGDGQVGGGAAGADDSQFTDHAHLPPEFFAGGDRLPGEGDPSFGSGGGTYSGGGGYVGGGGTSAAYDPAAVRIGTSGYSLPDTGPSISGAGGAMADPYSIGTGSWAERIDAGNRWAADQNFGTQAEKWGYDALGSIASDFLDPIGLGGLAKDQIGTAYEAMMAARSAANSQGTGDGKLADTIIFEGMDPQKTAQENERMMRSRTTPATVTTRNGG</sequence>
<accession>A0A917CZQ6</accession>
<dbReference type="EMBL" id="BMCU01000002">
    <property type="protein sequence ID" value="GGG03897.1"/>
    <property type="molecule type" value="Genomic_DNA"/>
</dbReference>
<evidence type="ECO:0008006" key="6">
    <source>
        <dbReference type="Google" id="ProtNLM"/>
    </source>
</evidence>
<name>A0A917CZQ6_9NOCA</name>
<feature type="region of interest" description="Disordered" evidence="2">
    <location>
        <begin position="1177"/>
        <end position="1218"/>
    </location>
</feature>
<keyword evidence="1" id="KW-0175">Coiled coil</keyword>
<keyword evidence="5" id="KW-1185">Reference proteome</keyword>
<feature type="transmembrane region" description="Helical" evidence="3">
    <location>
        <begin position="282"/>
        <end position="302"/>
    </location>
</feature>
<feature type="transmembrane region" description="Helical" evidence="3">
    <location>
        <begin position="309"/>
        <end position="333"/>
    </location>
</feature>
<keyword evidence="3" id="KW-0472">Membrane</keyword>
<gene>
    <name evidence="4" type="ORF">GCM10007304_17570</name>
</gene>
<feature type="region of interest" description="Disordered" evidence="2">
    <location>
        <begin position="228"/>
        <end position="258"/>
    </location>
</feature>
<proteinExistence type="predicted"/>
<feature type="region of interest" description="Disordered" evidence="2">
    <location>
        <begin position="1363"/>
        <end position="1387"/>
    </location>
</feature>
<reference evidence="4" key="2">
    <citation type="submission" date="2020-09" db="EMBL/GenBank/DDBJ databases">
        <authorList>
            <person name="Sun Q."/>
            <person name="Sedlacek I."/>
        </authorList>
    </citation>
    <scope>NUCLEOTIDE SEQUENCE</scope>
    <source>
        <strain evidence="4">CCM 7905</strain>
    </source>
</reference>
<dbReference type="Proteomes" id="UP000654257">
    <property type="component" value="Unassembled WGS sequence"/>
</dbReference>
<reference evidence="4" key="1">
    <citation type="journal article" date="2014" name="Int. J. Syst. Evol. Microbiol.">
        <title>Complete genome sequence of Corynebacterium casei LMG S-19264T (=DSM 44701T), isolated from a smear-ripened cheese.</title>
        <authorList>
            <consortium name="US DOE Joint Genome Institute (JGI-PGF)"/>
            <person name="Walter F."/>
            <person name="Albersmeier A."/>
            <person name="Kalinowski J."/>
            <person name="Ruckert C."/>
        </authorList>
    </citation>
    <scope>NUCLEOTIDE SEQUENCE</scope>
    <source>
        <strain evidence="4">CCM 7905</strain>
    </source>
</reference>
<evidence type="ECO:0000256" key="1">
    <source>
        <dbReference type="SAM" id="Coils"/>
    </source>
</evidence>
<evidence type="ECO:0000313" key="5">
    <source>
        <dbReference type="Proteomes" id="UP000654257"/>
    </source>
</evidence>
<protein>
    <recommendedName>
        <fullName evidence="6">Tape measure protein</fullName>
    </recommendedName>
</protein>
<feature type="coiled-coil region" evidence="1">
    <location>
        <begin position="361"/>
        <end position="413"/>
    </location>
</feature>